<reference evidence="1" key="1">
    <citation type="submission" date="2021-02" db="EMBL/GenBank/DDBJ databases">
        <authorList>
            <person name="Nowell W R."/>
        </authorList>
    </citation>
    <scope>NUCLEOTIDE SEQUENCE</scope>
</reference>
<dbReference type="Proteomes" id="UP000663870">
    <property type="component" value="Unassembled WGS sequence"/>
</dbReference>
<dbReference type="Proteomes" id="UP000663854">
    <property type="component" value="Unassembled WGS sequence"/>
</dbReference>
<evidence type="ECO:0000313" key="3">
    <source>
        <dbReference type="Proteomes" id="UP000663854"/>
    </source>
</evidence>
<evidence type="ECO:0000313" key="4">
    <source>
        <dbReference type="Proteomes" id="UP000663870"/>
    </source>
</evidence>
<evidence type="ECO:0000313" key="1">
    <source>
        <dbReference type="EMBL" id="CAF1223176.1"/>
    </source>
</evidence>
<comment type="caution">
    <text evidence="1">The sequence shown here is derived from an EMBL/GenBank/DDBJ whole genome shotgun (WGS) entry which is preliminary data.</text>
</comment>
<dbReference type="AlphaFoldDB" id="A0A814Y1H5"/>
<protein>
    <submittedName>
        <fullName evidence="1">Uncharacterized protein</fullName>
    </submittedName>
</protein>
<organism evidence="1 3">
    <name type="scientific">Rotaria sordida</name>
    <dbReference type="NCBI Taxonomy" id="392033"/>
    <lineage>
        <taxon>Eukaryota</taxon>
        <taxon>Metazoa</taxon>
        <taxon>Spiralia</taxon>
        <taxon>Gnathifera</taxon>
        <taxon>Rotifera</taxon>
        <taxon>Eurotatoria</taxon>
        <taxon>Bdelloidea</taxon>
        <taxon>Philodinida</taxon>
        <taxon>Philodinidae</taxon>
        <taxon>Rotaria</taxon>
    </lineage>
</organism>
<dbReference type="EMBL" id="CAJNOL010002469">
    <property type="protein sequence ID" value="CAF1503400.1"/>
    <property type="molecule type" value="Genomic_DNA"/>
</dbReference>
<name>A0A814Y1H5_9BILA</name>
<accession>A0A814Y1H5</accession>
<proteinExistence type="predicted"/>
<keyword evidence="4" id="KW-1185">Reference proteome</keyword>
<gene>
    <name evidence="2" type="ORF">JXQ802_LOCUS40560</name>
    <name evidence="1" type="ORF">PYM288_LOCUS25982</name>
</gene>
<dbReference type="EMBL" id="CAJNOH010001491">
    <property type="protein sequence ID" value="CAF1223176.1"/>
    <property type="molecule type" value="Genomic_DNA"/>
</dbReference>
<evidence type="ECO:0000313" key="2">
    <source>
        <dbReference type="EMBL" id="CAF1503400.1"/>
    </source>
</evidence>
<sequence>MLTYWHKLGWLNDDCHHTSRADLQPKIEIAIQIYRTANRLLFDKVEFQLELDACIRWCSLLQEQNDLKIYLNAYLAEAYAFVS</sequence>